<dbReference type="GO" id="GO:0003924">
    <property type="term" value="F:GTPase activity"/>
    <property type="evidence" value="ECO:0007669"/>
    <property type="project" value="InterPro"/>
</dbReference>
<keyword evidence="4" id="KW-1185">Reference proteome</keyword>
<dbReference type="PRINTS" id="PR00326">
    <property type="entry name" value="GTP1OBG"/>
</dbReference>
<evidence type="ECO:0000259" key="2">
    <source>
        <dbReference type="PROSITE" id="PS51710"/>
    </source>
</evidence>
<feature type="non-terminal residue" evidence="3">
    <location>
        <position position="105"/>
    </location>
</feature>
<dbReference type="Gene3D" id="3.40.50.300">
    <property type="entry name" value="P-loop containing nucleotide triphosphate hydrolases"/>
    <property type="match status" value="1"/>
</dbReference>
<protein>
    <submittedName>
        <fullName evidence="3">GTP-Binding protein</fullName>
    </submittedName>
</protein>
<proteinExistence type="predicted"/>
<dbReference type="PANTHER" id="PTHR11702:SF31">
    <property type="entry name" value="MITOCHONDRIAL RIBOSOME-ASSOCIATED GTPASE 2"/>
    <property type="match status" value="1"/>
</dbReference>
<dbReference type="InterPro" id="IPR006073">
    <property type="entry name" value="GTP-bd"/>
</dbReference>
<dbReference type="STRING" id="2070753.A0A3A2ZFU7"/>
<keyword evidence="1" id="KW-0547">Nucleotide-binding</keyword>
<dbReference type="InterPro" id="IPR045086">
    <property type="entry name" value="OBG_GTPase"/>
</dbReference>
<feature type="domain" description="OBG-type G" evidence="2">
    <location>
        <begin position="13"/>
        <end position="105"/>
    </location>
</feature>
<dbReference type="InterPro" id="IPR027417">
    <property type="entry name" value="P-loop_NTPase"/>
</dbReference>
<evidence type="ECO:0000313" key="3">
    <source>
        <dbReference type="EMBL" id="RJE16825.1"/>
    </source>
</evidence>
<dbReference type="OrthoDB" id="347018at2759"/>
<dbReference type="SUPFAM" id="SSF52540">
    <property type="entry name" value="P-loop containing nucleoside triphosphate hydrolases"/>
    <property type="match status" value="1"/>
</dbReference>
<dbReference type="Pfam" id="PF01926">
    <property type="entry name" value="MMR_HSR1"/>
    <property type="match status" value="1"/>
</dbReference>
<comment type="caution">
    <text evidence="3">The sequence shown here is derived from an EMBL/GenBank/DDBJ whole genome shotgun (WGS) entry which is preliminary data.</text>
</comment>
<dbReference type="InterPro" id="IPR031167">
    <property type="entry name" value="G_OBG"/>
</dbReference>
<dbReference type="AlphaFoldDB" id="A0A3A2ZFU7"/>
<dbReference type="PANTHER" id="PTHR11702">
    <property type="entry name" value="DEVELOPMENTALLY REGULATED GTP-BINDING PROTEIN-RELATED"/>
    <property type="match status" value="1"/>
</dbReference>
<dbReference type="Proteomes" id="UP000266188">
    <property type="component" value="Unassembled WGS sequence"/>
</dbReference>
<name>A0A3A2ZFU7_9EURO</name>
<gene>
    <name evidence="3" type="ORF">PHISCL_10838</name>
</gene>
<accession>A0A3A2ZFU7</accession>
<dbReference type="GO" id="GO:0005525">
    <property type="term" value="F:GTP binding"/>
    <property type="evidence" value="ECO:0007669"/>
    <property type="project" value="InterPro"/>
</dbReference>
<sequence>MRLDLEFELKLLADVGLVGKPNAGKSTLLRSLTNSRTRIGNWEFTTLTPSIGTVVIDNHTGRPLVESKGKAPRSSFTIADIPGLIEDAHLDRGLGLGFLRHVERA</sequence>
<dbReference type="GO" id="GO:0005739">
    <property type="term" value="C:mitochondrion"/>
    <property type="evidence" value="ECO:0007669"/>
    <property type="project" value="TreeGrafter"/>
</dbReference>
<evidence type="ECO:0000256" key="1">
    <source>
        <dbReference type="ARBA" id="ARBA00022741"/>
    </source>
</evidence>
<organism evidence="3 4">
    <name type="scientific">Aspergillus sclerotialis</name>
    <dbReference type="NCBI Taxonomy" id="2070753"/>
    <lineage>
        <taxon>Eukaryota</taxon>
        <taxon>Fungi</taxon>
        <taxon>Dikarya</taxon>
        <taxon>Ascomycota</taxon>
        <taxon>Pezizomycotina</taxon>
        <taxon>Eurotiomycetes</taxon>
        <taxon>Eurotiomycetidae</taxon>
        <taxon>Eurotiales</taxon>
        <taxon>Aspergillaceae</taxon>
        <taxon>Aspergillus</taxon>
        <taxon>Aspergillus subgen. Polypaecilum</taxon>
    </lineage>
</organism>
<dbReference type="EMBL" id="MVGC01002510">
    <property type="protein sequence ID" value="RJE16825.1"/>
    <property type="molecule type" value="Genomic_DNA"/>
</dbReference>
<evidence type="ECO:0000313" key="4">
    <source>
        <dbReference type="Proteomes" id="UP000266188"/>
    </source>
</evidence>
<reference evidence="4" key="1">
    <citation type="submission" date="2017-02" db="EMBL/GenBank/DDBJ databases">
        <authorList>
            <person name="Tafer H."/>
            <person name="Lopandic K."/>
        </authorList>
    </citation>
    <scope>NUCLEOTIDE SEQUENCE [LARGE SCALE GENOMIC DNA]</scope>
    <source>
        <strain evidence="4">CBS 366.77</strain>
    </source>
</reference>
<dbReference type="PROSITE" id="PS51710">
    <property type="entry name" value="G_OBG"/>
    <property type="match status" value="1"/>
</dbReference>